<dbReference type="Proteomes" id="UP000670527">
    <property type="component" value="Unassembled WGS sequence"/>
</dbReference>
<accession>A0ABS3TI74</accession>
<dbReference type="InterPro" id="IPR058207">
    <property type="entry name" value="PID_CTERM"/>
</dbReference>
<evidence type="ECO:0000313" key="4">
    <source>
        <dbReference type="Proteomes" id="UP000670527"/>
    </source>
</evidence>
<keyword evidence="2" id="KW-0732">Signal</keyword>
<comment type="caution">
    <text evidence="3">The sequence shown here is derived from an EMBL/GenBank/DDBJ whole genome shotgun (WGS) entry which is preliminary data.</text>
</comment>
<protein>
    <recommendedName>
        <fullName evidence="5">VPDSG-CTERM sorting domain-containing protein</fullName>
    </recommendedName>
</protein>
<organism evidence="3 4">
    <name type="scientific">Hymenobacter defluvii</name>
    <dbReference type="NCBI Taxonomy" id="2054411"/>
    <lineage>
        <taxon>Bacteria</taxon>
        <taxon>Pseudomonadati</taxon>
        <taxon>Bacteroidota</taxon>
        <taxon>Cytophagia</taxon>
        <taxon>Cytophagales</taxon>
        <taxon>Hymenobacteraceae</taxon>
        <taxon>Hymenobacter</taxon>
    </lineage>
</organism>
<dbReference type="NCBIfam" id="NF046080">
    <property type="entry name" value="PID_CTERM"/>
    <property type="match status" value="1"/>
</dbReference>
<keyword evidence="1" id="KW-1133">Transmembrane helix</keyword>
<feature type="chain" id="PRO_5046581532" description="VPDSG-CTERM sorting domain-containing protein" evidence="2">
    <location>
        <begin position="24"/>
        <end position="68"/>
    </location>
</feature>
<keyword evidence="1" id="KW-0812">Transmembrane</keyword>
<evidence type="ECO:0008006" key="5">
    <source>
        <dbReference type="Google" id="ProtNLM"/>
    </source>
</evidence>
<reference evidence="3 4" key="1">
    <citation type="submission" date="2021-03" db="EMBL/GenBank/DDBJ databases">
        <authorList>
            <person name="Kim M.K."/>
        </authorList>
    </citation>
    <scope>NUCLEOTIDE SEQUENCE [LARGE SCALE GENOMIC DNA]</scope>
    <source>
        <strain evidence="3 4">BT507</strain>
    </source>
</reference>
<dbReference type="RefSeq" id="WP_208309469.1">
    <property type="nucleotide sequence ID" value="NZ_JAGETX010000033.1"/>
</dbReference>
<evidence type="ECO:0000256" key="2">
    <source>
        <dbReference type="SAM" id="SignalP"/>
    </source>
</evidence>
<sequence>MKSFVTFYRAVALVLLSTLATQAQGPGAGGPEPTTPPPPTAVPLDGGASLLLAGGVAYGLKRLRRRAA</sequence>
<evidence type="ECO:0000256" key="1">
    <source>
        <dbReference type="SAM" id="Phobius"/>
    </source>
</evidence>
<keyword evidence="4" id="KW-1185">Reference proteome</keyword>
<feature type="signal peptide" evidence="2">
    <location>
        <begin position="1"/>
        <end position="23"/>
    </location>
</feature>
<keyword evidence="1" id="KW-0472">Membrane</keyword>
<name>A0ABS3TI74_9BACT</name>
<proteinExistence type="predicted"/>
<gene>
    <name evidence="3" type="ORF">J4D97_21995</name>
</gene>
<dbReference type="EMBL" id="JAGETX010000033">
    <property type="protein sequence ID" value="MBO3273337.1"/>
    <property type="molecule type" value="Genomic_DNA"/>
</dbReference>
<evidence type="ECO:0000313" key="3">
    <source>
        <dbReference type="EMBL" id="MBO3273337.1"/>
    </source>
</evidence>
<feature type="transmembrane region" description="Helical" evidence="1">
    <location>
        <begin position="39"/>
        <end position="60"/>
    </location>
</feature>